<dbReference type="PANTHER" id="PTHR47428:SF1">
    <property type="entry name" value="REGULATORY PROTEIN MIG1-RELATED"/>
    <property type="match status" value="1"/>
</dbReference>
<dbReference type="Gene3D" id="3.30.160.60">
    <property type="entry name" value="Classic Zinc Finger"/>
    <property type="match status" value="2"/>
</dbReference>
<dbReference type="Proteomes" id="UP000193411">
    <property type="component" value="Unassembled WGS sequence"/>
</dbReference>
<evidence type="ECO:0000256" key="2">
    <source>
        <dbReference type="ARBA" id="ARBA00022723"/>
    </source>
</evidence>
<evidence type="ECO:0000256" key="6">
    <source>
        <dbReference type="ARBA" id="ARBA00023015"/>
    </source>
</evidence>
<name>A0A1Y2HEM1_9FUNG</name>
<dbReference type="FunFam" id="3.30.160.60:FF:001498">
    <property type="entry name" value="Zinc finger protein 404"/>
    <property type="match status" value="1"/>
</dbReference>
<organism evidence="11 12">
    <name type="scientific">Catenaria anguillulae PL171</name>
    <dbReference type="NCBI Taxonomy" id="765915"/>
    <lineage>
        <taxon>Eukaryota</taxon>
        <taxon>Fungi</taxon>
        <taxon>Fungi incertae sedis</taxon>
        <taxon>Blastocladiomycota</taxon>
        <taxon>Blastocladiomycetes</taxon>
        <taxon>Blastocladiales</taxon>
        <taxon>Catenariaceae</taxon>
        <taxon>Catenaria</taxon>
    </lineage>
</organism>
<dbReference type="InterPro" id="IPR051007">
    <property type="entry name" value="creA/MIG_C2H2-ZnF"/>
</dbReference>
<evidence type="ECO:0000256" key="7">
    <source>
        <dbReference type="ARBA" id="ARBA00023163"/>
    </source>
</evidence>
<dbReference type="AlphaFoldDB" id="A0A1Y2HEM1"/>
<dbReference type="GO" id="GO:0005737">
    <property type="term" value="C:cytoplasm"/>
    <property type="evidence" value="ECO:0007669"/>
    <property type="project" value="TreeGrafter"/>
</dbReference>
<keyword evidence="3" id="KW-0677">Repeat</keyword>
<gene>
    <name evidence="11" type="ORF">BCR44DRAFT_1381899</name>
</gene>
<proteinExistence type="predicted"/>
<keyword evidence="5" id="KW-0862">Zinc</keyword>
<evidence type="ECO:0000313" key="12">
    <source>
        <dbReference type="Proteomes" id="UP000193411"/>
    </source>
</evidence>
<feature type="domain" description="C2H2-type" evidence="10">
    <location>
        <begin position="2"/>
        <end position="29"/>
    </location>
</feature>
<evidence type="ECO:0000256" key="8">
    <source>
        <dbReference type="ARBA" id="ARBA00023242"/>
    </source>
</evidence>
<evidence type="ECO:0000313" key="11">
    <source>
        <dbReference type="EMBL" id="ORZ31532.1"/>
    </source>
</evidence>
<keyword evidence="7" id="KW-0804">Transcription</keyword>
<dbReference type="OrthoDB" id="654211at2759"/>
<sequence>PYVCNVCHHRFSRMEHLQRHHRVHTGEKPHPCTFPGCERRFARSDELLRHERVH</sequence>
<dbReference type="GO" id="GO:0008270">
    <property type="term" value="F:zinc ion binding"/>
    <property type="evidence" value="ECO:0007669"/>
    <property type="project" value="UniProtKB-KW"/>
</dbReference>
<reference evidence="11 12" key="1">
    <citation type="submission" date="2016-07" db="EMBL/GenBank/DDBJ databases">
        <title>Pervasive Adenine N6-methylation of Active Genes in Fungi.</title>
        <authorList>
            <consortium name="DOE Joint Genome Institute"/>
            <person name="Mondo S.J."/>
            <person name="Dannebaum R.O."/>
            <person name="Kuo R.C."/>
            <person name="Labutti K."/>
            <person name="Haridas S."/>
            <person name="Kuo A."/>
            <person name="Salamov A."/>
            <person name="Ahrendt S.R."/>
            <person name="Lipzen A."/>
            <person name="Sullivan W."/>
            <person name="Andreopoulos W.B."/>
            <person name="Clum A."/>
            <person name="Lindquist E."/>
            <person name="Daum C."/>
            <person name="Ramamoorthy G.K."/>
            <person name="Gryganskyi A."/>
            <person name="Culley D."/>
            <person name="Magnuson J.K."/>
            <person name="James T.Y."/>
            <person name="O'Malley M.A."/>
            <person name="Stajich J.E."/>
            <person name="Spatafora J.W."/>
            <person name="Visel A."/>
            <person name="Grigoriev I.V."/>
        </authorList>
    </citation>
    <scope>NUCLEOTIDE SEQUENCE [LARGE SCALE GENOMIC DNA]</scope>
    <source>
        <strain evidence="11 12">PL171</strain>
    </source>
</reference>
<feature type="non-terminal residue" evidence="11">
    <location>
        <position position="54"/>
    </location>
</feature>
<comment type="caution">
    <text evidence="11">The sequence shown here is derived from an EMBL/GenBank/DDBJ whole genome shotgun (WGS) entry which is preliminary data.</text>
</comment>
<dbReference type="SUPFAM" id="SSF57667">
    <property type="entry name" value="beta-beta-alpha zinc fingers"/>
    <property type="match status" value="1"/>
</dbReference>
<feature type="domain" description="C2H2-type" evidence="10">
    <location>
        <begin position="30"/>
        <end position="54"/>
    </location>
</feature>
<dbReference type="PROSITE" id="PS50157">
    <property type="entry name" value="ZINC_FINGER_C2H2_2"/>
    <property type="match status" value="2"/>
</dbReference>
<dbReference type="EMBL" id="MCFL01000058">
    <property type="protein sequence ID" value="ORZ31532.1"/>
    <property type="molecule type" value="Genomic_DNA"/>
</dbReference>
<keyword evidence="12" id="KW-1185">Reference proteome</keyword>
<dbReference type="GO" id="GO:0000433">
    <property type="term" value="P:carbon catabolite repression of transcription from RNA polymerase II promoter by glucose"/>
    <property type="evidence" value="ECO:0007669"/>
    <property type="project" value="TreeGrafter"/>
</dbReference>
<evidence type="ECO:0000256" key="4">
    <source>
        <dbReference type="ARBA" id="ARBA00022771"/>
    </source>
</evidence>
<keyword evidence="2" id="KW-0479">Metal-binding</keyword>
<dbReference type="SMART" id="SM00355">
    <property type="entry name" value="ZnF_C2H2"/>
    <property type="match status" value="2"/>
</dbReference>
<keyword evidence="6" id="KW-0805">Transcription regulation</keyword>
<evidence type="ECO:0000256" key="3">
    <source>
        <dbReference type="ARBA" id="ARBA00022737"/>
    </source>
</evidence>
<dbReference type="GO" id="GO:0000978">
    <property type="term" value="F:RNA polymerase II cis-regulatory region sequence-specific DNA binding"/>
    <property type="evidence" value="ECO:0007669"/>
    <property type="project" value="TreeGrafter"/>
</dbReference>
<evidence type="ECO:0000256" key="9">
    <source>
        <dbReference type="PROSITE-ProRule" id="PRU00042"/>
    </source>
</evidence>
<dbReference type="Pfam" id="PF00096">
    <property type="entry name" value="zf-C2H2"/>
    <property type="match status" value="2"/>
</dbReference>
<comment type="subcellular location">
    <subcellularLocation>
        <location evidence="1">Nucleus</location>
    </subcellularLocation>
</comment>
<feature type="non-terminal residue" evidence="11">
    <location>
        <position position="1"/>
    </location>
</feature>
<dbReference type="STRING" id="765915.A0A1Y2HEM1"/>
<dbReference type="InterPro" id="IPR036236">
    <property type="entry name" value="Znf_C2H2_sf"/>
</dbReference>
<dbReference type="PANTHER" id="PTHR47428">
    <property type="entry name" value="REGULATORY PROTEIN MIG1-RELATED"/>
    <property type="match status" value="1"/>
</dbReference>
<evidence type="ECO:0000259" key="10">
    <source>
        <dbReference type="PROSITE" id="PS50157"/>
    </source>
</evidence>
<protein>
    <recommendedName>
        <fullName evidence="10">C2H2-type domain-containing protein</fullName>
    </recommendedName>
</protein>
<dbReference type="FunFam" id="3.30.160.60:FF:000125">
    <property type="entry name" value="Putative zinc finger protein 143"/>
    <property type="match status" value="1"/>
</dbReference>
<keyword evidence="4 9" id="KW-0863">Zinc-finger</keyword>
<evidence type="ECO:0000256" key="1">
    <source>
        <dbReference type="ARBA" id="ARBA00004123"/>
    </source>
</evidence>
<evidence type="ECO:0000256" key="5">
    <source>
        <dbReference type="ARBA" id="ARBA00022833"/>
    </source>
</evidence>
<dbReference type="GO" id="GO:0005634">
    <property type="term" value="C:nucleus"/>
    <property type="evidence" value="ECO:0007669"/>
    <property type="project" value="UniProtKB-SubCell"/>
</dbReference>
<keyword evidence="8" id="KW-0539">Nucleus</keyword>
<dbReference type="PROSITE" id="PS00028">
    <property type="entry name" value="ZINC_FINGER_C2H2_1"/>
    <property type="match status" value="2"/>
</dbReference>
<dbReference type="InterPro" id="IPR013087">
    <property type="entry name" value="Znf_C2H2_type"/>
</dbReference>
<accession>A0A1Y2HEM1</accession>